<keyword evidence="2" id="KW-0539">Nucleus</keyword>
<dbReference type="OrthoDB" id="1885884at2759"/>
<feature type="domain" description="Homeobox" evidence="4">
    <location>
        <begin position="8"/>
        <end position="77"/>
    </location>
</feature>
<accession>A0A6J0PMA2</accession>
<evidence type="ECO:0000256" key="2">
    <source>
        <dbReference type="PROSITE-ProRule" id="PRU00108"/>
    </source>
</evidence>
<dbReference type="RefSeq" id="XP_019707877.2">
    <property type="nucleotide sequence ID" value="XM_019852318.2"/>
</dbReference>
<dbReference type="KEGG" id="egu:105040622"/>
<dbReference type="InParanoid" id="A0A6J0PMA2"/>
<dbReference type="AlphaFoldDB" id="A0A6J0PMA2"/>
<comment type="subcellular location">
    <subcellularLocation>
        <location evidence="1 2">Nucleus</location>
    </subcellularLocation>
</comment>
<dbReference type="PANTHER" id="PTHR33827">
    <property type="entry name" value="PROTEIN SAWADEE HOMEODOMAIN HOMOLOG 2"/>
    <property type="match status" value="1"/>
</dbReference>
<gene>
    <name evidence="6" type="primary">LOC105040622</name>
</gene>
<feature type="DNA-binding region" description="Homeobox" evidence="2">
    <location>
        <begin position="10"/>
        <end position="78"/>
    </location>
</feature>
<dbReference type="GO" id="GO:0005634">
    <property type="term" value="C:nucleus"/>
    <property type="evidence" value="ECO:0007669"/>
    <property type="project" value="UniProtKB-SubCell"/>
</dbReference>
<evidence type="ECO:0000313" key="6">
    <source>
        <dbReference type="RefSeq" id="XP_019707877.2"/>
    </source>
</evidence>
<dbReference type="Proteomes" id="UP000504607">
    <property type="component" value="Chromosome 1"/>
</dbReference>
<evidence type="ECO:0000256" key="3">
    <source>
        <dbReference type="SAM" id="MobiDB-lite"/>
    </source>
</evidence>
<dbReference type="Pfam" id="PF16719">
    <property type="entry name" value="SAWADEE"/>
    <property type="match status" value="1"/>
</dbReference>
<dbReference type="InterPro" id="IPR032001">
    <property type="entry name" value="SAWADEE_dom"/>
</dbReference>
<name>A0A6J0PMA2_ELAGV</name>
<organism evidence="5 6">
    <name type="scientific">Elaeis guineensis var. tenera</name>
    <name type="common">Oil palm</name>
    <dbReference type="NCBI Taxonomy" id="51953"/>
    <lineage>
        <taxon>Eukaryota</taxon>
        <taxon>Viridiplantae</taxon>
        <taxon>Streptophyta</taxon>
        <taxon>Embryophyta</taxon>
        <taxon>Tracheophyta</taxon>
        <taxon>Spermatophyta</taxon>
        <taxon>Magnoliopsida</taxon>
        <taxon>Liliopsida</taxon>
        <taxon>Arecaceae</taxon>
        <taxon>Arecoideae</taxon>
        <taxon>Cocoseae</taxon>
        <taxon>Elaeidinae</taxon>
        <taxon>Elaeis</taxon>
    </lineage>
</organism>
<proteinExistence type="predicted"/>
<protein>
    <submittedName>
        <fullName evidence="6">Protein SAWADEE HOMEODOMAIN HOMOLOG 1 isoform X1</fullName>
    </submittedName>
</protein>
<dbReference type="PROSITE" id="PS50071">
    <property type="entry name" value="HOMEOBOX_2"/>
    <property type="match status" value="1"/>
</dbReference>
<evidence type="ECO:0000313" key="5">
    <source>
        <dbReference type="Proteomes" id="UP000504607"/>
    </source>
</evidence>
<feature type="region of interest" description="Disordered" evidence="3">
    <location>
        <begin position="69"/>
        <end position="104"/>
    </location>
</feature>
<dbReference type="InterPro" id="IPR001356">
    <property type="entry name" value="HD"/>
</dbReference>
<dbReference type="GO" id="GO:0003682">
    <property type="term" value="F:chromatin binding"/>
    <property type="evidence" value="ECO:0007669"/>
    <property type="project" value="InterPro"/>
</dbReference>
<reference evidence="6" key="1">
    <citation type="submission" date="2025-08" db="UniProtKB">
        <authorList>
            <consortium name="RefSeq"/>
        </authorList>
    </citation>
    <scope>IDENTIFICATION</scope>
</reference>
<sequence length="244" mass="28220">MGKRGRSRRPRSQRTRFTRSEIRQMENLLEKKDVEQEFLQKLTEELNVASGRTGSSTIQMKQVEKWFQSRKKHQANDVTSSPSSPKELINSAPESSSDIAKDTGENISDETELEFEARSSTDGAWYDVATFLMHRVLSSGELEVHVRYQGFDAEEDEWVNVKKAVRERSIPLESSECLKVAVGDPVLCFRETSEQAAYYDAHVVEIQRKMHDIRGCRCLFQIRYDHDQTEEKVNLRSLCRRPTN</sequence>
<dbReference type="FunCoup" id="A0A6J0PMA2">
    <property type="interactions" value="2334"/>
</dbReference>
<keyword evidence="5" id="KW-1185">Reference proteome</keyword>
<dbReference type="Gene3D" id="2.30.30.140">
    <property type="match status" value="1"/>
</dbReference>
<evidence type="ECO:0000256" key="1">
    <source>
        <dbReference type="ARBA" id="ARBA00004123"/>
    </source>
</evidence>
<keyword evidence="2 6" id="KW-0371">Homeobox</keyword>
<feature type="region of interest" description="Disordered" evidence="3">
    <location>
        <begin position="1"/>
        <end position="23"/>
    </location>
</feature>
<keyword evidence="2 6" id="KW-0238">DNA-binding</keyword>
<dbReference type="GO" id="GO:0003677">
    <property type="term" value="F:DNA binding"/>
    <property type="evidence" value="ECO:0007669"/>
    <property type="project" value="UniProtKB-UniRule"/>
</dbReference>
<evidence type="ECO:0000259" key="4">
    <source>
        <dbReference type="PROSITE" id="PS50071"/>
    </source>
</evidence>
<dbReference type="Gene3D" id="2.40.50.40">
    <property type="match status" value="1"/>
</dbReference>
<dbReference type="PANTHER" id="PTHR33827:SF3">
    <property type="entry name" value="OS09G0346900 PROTEIN"/>
    <property type="match status" value="1"/>
</dbReference>
<dbReference type="InterPro" id="IPR039276">
    <property type="entry name" value="SHH1/2"/>
</dbReference>
<feature type="compositionally biased region" description="Basic residues" evidence="3">
    <location>
        <begin position="1"/>
        <end position="17"/>
    </location>
</feature>